<gene>
    <name evidence="1" type="ORF">BHE18_02700</name>
</gene>
<dbReference type="EMBL" id="MINN01000117">
    <property type="protein sequence ID" value="OIU69836.1"/>
    <property type="molecule type" value="Genomic_DNA"/>
</dbReference>
<evidence type="ECO:0000313" key="1">
    <source>
        <dbReference type="EMBL" id="OIU69836.1"/>
    </source>
</evidence>
<keyword evidence="2" id="KW-1185">Reference proteome</keyword>
<sequence>MYSILFSVVVLSQTTIVSAEESSAKFESDKEGIIAPNDNSDSLSTEQLDNSLLKMGIIPGTVNKMSLEQKREIVKKGGKAFSPSIKKATKVYNSLSGKKIPYTEGNIEKIKKQKIKDIKRYNEQTGKSMSILELPGNNNKLEIVKKEEISDESNSEIIPEENKNQFFATSSIEDQYGVLPPADTVVDGDMILDTQVIYQGPYGAASMEYKYSSYLTWINKPFNTKTDALVTAFDEGAVPIENTFFAQYIQRSATPDGQSLEDVKKLEPDADSFGVYGHGVKFKLGDYQQHSVSMMRSVKVSTSKIGEGAYILTKYRHAYLTVTGIGISIGPGSISFEGANWGDDFFIEYGYDYGNVNPWDV</sequence>
<dbReference type="RefSeq" id="WP_071619940.1">
    <property type="nucleotide sequence ID" value="NZ_MINN01000117.1"/>
</dbReference>
<evidence type="ECO:0000313" key="2">
    <source>
        <dbReference type="Proteomes" id="UP000182062"/>
    </source>
</evidence>
<reference evidence="1 2" key="1">
    <citation type="submission" date="2016-09" db="EMBL/GenBank/DDBJ databases">
        <title>Bacillus aquimaris SAMM genome sequence reveals colonization and biosurfactant production capacities.</title>
        <authorList>
            <person name="Waghmode S.R."/>
            <person name="Suryavanshi M.V."/>
        </authorList>
    </citation>
    <scope>NUCLEOTIDE SEQUENCE [LARGE SCALE GENOMIC DNA]</scope>
    <source>
        <strain evidence="1 2">SAMM</strain>
    </source>
</reference>
<accession>A0A1J6VZQ3</accession>
<name>A0A1J6VZQ3_9BACI</name>
<dbReference type="OrthoDB" id="2939226at2"/>
<dbReference type="Proteomes" id="UP000182062">
    <property type="component" value="Unassembled WGS sequence"/>
</dbReference>
<organism evidence="1 2">
    <name type="scientific">Rossellomorea aquimaris</name>
    <dbReference type="NCBI Taxonomy" id="189382"/>
    <lineage>
        <taxon>Bacteria</taxon>
        <taxon>Bacillati</taxon>
        <taxon>Bacillota</taxon>
        <taxon>Bacilli</taxon>
        <taxon>Bacillales</taxon>
        <taxon>Bacillaceae</taxon>
        <taxon>Rossellomorea</taxon>
    </lineage>
</organism>
<proteinExistence type="predicted"/>
<comment type="caution">
    <text evidence="1">The sequence shown here is derived from an EMBL/GenBank/DDBJ whole genome shotgun (WGS) entry which is preliminary data.</text>
</comment>
<dbReference type="AlphaFoldDB" id="A0A1J6VZQ3"/>
<protein>
    <submittedName>
        <fullName evidence="1">Uncharacterized protein</fullName>
    </submittedName>
</protein>